<dbReference type="Proteomes" id="UP001198151">
    <property type="component" value="Unassembled WGS sequence"/>
</dbReference>
<name>A0ABS8G3Q4_9FIRM</name>
<keyword evidence="1" id="KW-0732">Signal</keyword>
<evidence type="ECO:0000313" key="4">
    <source>
        <dbReference type="Proteomes" id="UP001198151"/>
    </source>
</evidence>
<dbReference type="CDD" id="cd13663">
    <property type="entry name" value="PBP2_PotD_PotF_like_2"/>
    <property type="match status" value="1"/>
</dbReference>
<keyword evidence="2" id="KW-1133">Transmembrane helix</keyword>
<accession>A0ABS8G3Q4</accession>
<evidence type="ECO:0000313" key="3">
    <source>
        <dbReference type="EMBL" id="MCC2256213.1"/>
    </source>
</evidence>
<feature type="transmembrane region" description="Helical" evidence="2">
    <location>
        <begin position="499"/>
        <end position="521"/>
    </location>
</feature>
<dbReference type="InterPro" id="IPR006059">
    <property type="entry name" value="SBP"/>
</dbReference>
<gene>
    <name evidence="3" type="ORF">LKD70_17670</name>
</gene>
<proteinExistence type="predicted"/>
<keyword evidence="2" id="KW-0472">Membrane</keyword>
<dbReference type="PANTHER" id="PTHR30222">
    <property type="entry name" value="SPERMIDINE/PUTRESCINE-BINDING PERIPLASMIC PROTEIN"/>
    <property type="match status" value="1"/>
</dbReference>
<organism evidence="3 4">
    <name type="scientific">Ruminococcus turbiniformis</name>
    <dbReference type="NCBI Taxonomy" id="2881258"/>
    <lineage>
        <taxon>Bacteria</taxon>
        <taxon>Bacillati</taxon>
        <taxon>Bacillota</taxon>
        <taxon>Clostridia</taxon>
        <taxon>Eubacteriales</taxon>
        <taxon>Oscillospiraceae</taxon>
        <taxon>Ruminococcus</taxon>
    </lineage>
</organism>
<dbReference type="SUPFAM" id="SSF53850">
    <property type="entry name" value="Periplasmic binding protein-like II"/>
    <property type="match status" value="1"/>
</dbReference>
<evidence type="ECO:0000256" key="2">
    <source>
        <dbReference type="SAM" id="Phobius"/>
    </source>
</evidence>
<dbReference type="EMBL" id="JAJEQX010000057">
    <property type="protein sequence ID" value="MCC2256213.1"/>
    <property type="molecule type" value="Genomic_DNA"/>
</dbReference>
<keyword evidence="4" id="KW-1185">Reference proteome</keyword>
<dbReference type="Gene3D" id="3.40.190.10">
    <property type="entry name" value="Periplasmic binding protein-like II"/>
    <property type="match status" value="2"/>
</dbReference>
<reference evidence="3 4" key="1">
    <citation type="submission" date="2021-10" db="EMBL/GenBank/DDBJ databases">
        <title>Anaerobic single-cell dispensing facilitates the cultivation of human gut bacteria.</title>
        <authorList>
            <person name="Afrizal A."/>
        </authorList>
    </citation>
    <scope>NUCLEOTIDE SEQUENCE [LARGE SCALE GENOMIC DNA]</scope>
    <source>
        <strain evidence="3 4">CLA-AA-H200</strain>
    </source>
</reference>
<dbReference type="Pfam" id="PF13416">
    <property type="entry name" value="SBP_bac_8"/>
    <property type="match status" value="1"/>
</dbReference>
<keyword evidence="2" id="KW-0812">Transmembrane</keyword>
<dbReference type="PANTHER" id="PTHR30222:SF17">
    <property type="entry name" value="SPERMIDINE_PUTRESCINE-BINDING PERIPLASMIC PROTEIN"/>
    <property type="match status" value="1"/>
</dbReference>
<dbReference type="RefSeq" id="WP_227709188.1">
    <property type="nucleotide sequence ID" value="NZ_JAJEQX010000057.1"/>
</dbReference>
<sequence>MSMRAGERFRLPAAILLTAALSLGLPDLVPDAPAASVSAASQASEEPQTSEASRKAVTLRIANWEEYIDEGDWDEEEAIDLEDENSTVIFGENSMIEDFEQWYEETYGVKVNVEYSTFGSNEDLYNQLTLGNDFDLVCPSEYMFMKLIAEDRLQPLSEEFFDEDTEENYYIRGVSDYIRNIFDTNTIEGEPWSRYAAGYMWGTTGIVYNPEEISREDASHWAILADPQYKGQVTIKDNVRDSYFAALGILHEEELMELKDLDSGERLERIAELMNRTDEGTVSAAEEILKLMKENAYSFESDSGKADMVTGKVLVNYQWSGDAVYTLDQAEIDDYILAYAVPEESTNIWFDGWVMLKDGIEGDAAKQHAAEAFINFMSRPDNVVRNMYYIGYTSVIAGGESDIIYAYADWCYGAEEDAEDTIEYPVGFFFSGDNSDPGYMITAEADQADRQLFAQYPPQDVLERAVVMQYFDQENNQRINQMWVNVRCFNIASLTPADWAKIICAAVVVLAGIVITSRLHSDRSAPCARRRSGHQGCIR</sequence>
<protein>
    <submittedName>
        <fullName evidence="3">ABC transporter substrate-binding protein</fullName>
    </submittedName>
</protein>
<evidence type="ECO:0000256" key="1">
    <source>
        <dbReference type="ARBA" id="ARBA00022729"/>
    </source>
</evidence>
<comment type="caution">
    <text evidence="3">The sequence shown here is derived from an EMBL/GenBank/DDBJ whole genome shotgun (WGS) entry which is preliminary data.</text>
</comment>